<protein>
    <submittedName>
        <fullName evidence="2">Uncharacterized protein</fullName>
    </submittedName>
</protein>
<evidence type="ECO:0000313" key="3">
    <source>
        <dbReference type="Proteomes" id="UP000002148"/>
    </source>
</evidence>
<dbReference type="STRING" id="388919.SSA_0248"/>
<dbReference type="OrthoDB" id="9939868at2"/>
<keyword evidence="1" id="KW-0175">Coiled coil</keyword>
<dbReference type="PATRIC" id="fig|388919.9.peg.240"/>
<organism evidence="2 3">
    <name type="scientific">Streptococcus sanguinis (strain SK36)</name>
    <dbReference type="NCBI Taxonomy" id="388919"/>
    <lineage>
        <taxon>Bacteria</taxon>
        <taxon>Bacillati</taxon>
        <taxon>Bacillota</taxon>
        <taxon>Bacilli</taxon>
        <taxon>Lactobacillales</taxon>
        <taxon>Streptococcaceae</taxon>
        <taxon>Streptococcus</taxon>
    </lineage>
</organism>
<dbReference type="KEGG" id="ssa:SSA_0248"/>
<feature type="coiled-coil region" evidence="1">
    <location>
        <begin position="13"/>
        <end position="40"/>
    </location>
</feature>
<evidence type="ECO:0000313" key="2">
    <source>
        <dbReference type="EMBL" id="ABN43707.1"/>
    </source>
</evidence>
<evidence type="ECO:0000256" key="1">
    <source>
        <dbReference type="SAM" id="Coils"/>
    </source>
</evidence>
<dbReference type="EMBL" id="CP000387">
    <property type="protein sequence ID" value="ABN43707.1"/>
    <property type="molecule type" value="Genomic_DNA"/>
</dbReference>
<gene>
    <name evidence="2" type="ordered locus">SSA_0248</name>
</gene>
<dbReference type="Proteomes" id="UP000002148">
    <property type="component" value="Chromosome"/>
</dbReference>
<keyword evidence="3" id="KW-1185">Reference proteome</keyword>
<dbReference type="AlphaFoldDB" id="A3CKK2"/>
<proteinExistence type="predicted"/>
<dbReference type="RefSeq" id="WP_002903445.1">
    <property type="nucleotide sequence ID" value="NC_009009.1"/>
</dbReference>
<accession>A3CKK2</accession>
<reference evidence="2 3" key="1">
    <citation type="journal article" date="2007" name="J. Bacteriol.">
        <title>Genome of the opportunistic pathogen Streptococcus sanguinis.</title>
        <authorList>
            <person name="Xu P."/>
            <person name="Alves J.M."/>
            <person name="Kitten T."/>
            <person name="Brown A."/>
            <person name="Chen Z."/>
            <person name="Ozaki L.S."/>
            <person name="Manque P."/>
            <person name="Ge X."/>
            <person name="Serrano M.G."/>
            <person name="Puiu D."/>
            <person name="Hendricks S."/>
            <person name="Wang Y."/>
            <person name="Chaplin M.D."/>
            <person name="Akan D."/>
            <person name="Paik S."/>
            <person name="Peterson D.L."/>
            <person name="Macrina F.L."/>
            <person name="Buck G.A."/>
        </authorList>
    </citation>
    <scope>NUCLEOTIDE SEQUENCE [LARGE SCALE GENOMIC DNA]</scope>
    <source>
        <strain evidence="2 3">SK36</strain>
    </source>
</reference>
<name>A3CKK2_STRSV</name>
<sequence length="134" mass="16491">MGQHIENKKDKLYEQLRSTQERYNAEYDKYLDEKRNFEEVMTETDDLYHSARQQIQDMEDYTVSCLRRSTEGAQLIHEFYDKVFQVQDNLEIEYRREREGVEEECSLLDKRFRKKSDKYDEELAHIRRDIYGEK</sequence>
<dbReference type="HOGENOM" id="CLU_1895081_0_0_9"/>